<evidence type="ECO:0000256" key="1">
    <source>
        <dbReference type="SAM" id="MobiDB-lite"/>
    </source>
</evidence>
<dbReference type="Bgee" id="WBGene00015572">
    <property type="expression patterns" value="Expressed in adult organism and 1 other cell type or tissue"/>
</dbReference>
<name>Q17798_CAEEL</name>
<dbReference type="CTD" id="182377"/>
<protein>
    <submittedName>
        <fullName evidence="2">Histone deacetylase HDT1</fullName>
    </submittedName>
</protein>
<dbReference type="InParanoid" id="Q17798"/>
<dbReference type="GeneID" id="182377"/>
<dbReference type="EMBL" id="BX284604">
    <property type="protein sequence ID" value="CCD61401.1"/>
    <property type="molecule type" value="Genomic_DNA"/>
</dbReference>
<keyword evidence="3" id="KW-1185">Reference proteome</keyword>
<dbReference type="HOGENOM" id="CLU_1533972_0_0_1"/>
<dbReference type="WormBase" id="C07G1.6">
    <property type="protein sequence ID" value="CE44650"/>
    <property type="gene ID" value="WBGene00015572"/>
</dbReference>
<evidence type="ECO:0000313" key="2">
    <source>
        <dbReference type="EMBL" id="CCD61401.1"/>
    </source>
</evidence>
<dbReference type="OrthoDB" id="5862161at2759"/>
<accession>Q17798</accession>
<dbReference type="FunCoup" id="Q17798">
    <property type="interactions" value="126"/>
</dbReference>
<organism evidence="2 3">
    <name type="scientific">Caenorhabditis elegans</name>
    <dbReference type="NCBI Taxonomy" id="6239"/>
    <lineage>
        <taxon>Eukaryota</taxon>
        <taxon>Metazoa</taxon>
        <taxon>Ecdysozoa</taxon>
        <taxon>Nematoda</taxon>
        <taxon>Chromadorea</taxon>
        <taxon>Rhabditida</taxon>
        <taxon>Rhabditina</taxon>
        <taxon>Rhabditomorpha</taxon>
        <taxon>Rhabditoidea</taxon>
        <taxon>Rhabditidae</taxon>
        <taxon>Peloderinae</taxon>
        <taxon>Caenorhabditis</taxon>
    </lineage>
</organism>
<feature type="region of interest" description="Disordered" evidence="1">
    <location>
        <begin position="15"/>
        <end position="47"/>
    </location>
</feature>
<dbReference type="AGR" id="WB:WBGene00015572"/>
<dbReference type="Proteomes" id="UP000001940">
    <property type="component" value="Chromosome IV"/>
</dbReference>
<dbReference type="STRING" id="6239.C07G1.6.1"/>
<dbReference type="PaxDb" id="6239-C07G1.6"/>
<feature type="region of interest" description="Disordered" evidence="1">
    <location>
        <begin position="135"/>
        <end position="157"/>
    </location>
</feature>
<reference evidence="2 3" key="1">
    <citation type="journal article" date="1998" name="Science">
        <title>Genome sequence of the nematode C. elegans: a platform for investigating biology.</title>
        <authorList>
            <consortium name="The C. elegans sequencing consortium"/>
            <person name="Sulson J.E."/>
            <person name="Waterston R."/>
        </authorList>
    </citation>
    <scope>NUCLEOTIDE SEQUENCE [LARGE SCALE GENOMIC DNA]</scope>
    <source>
        <strain evidence="2 3">Bristol N2</strain>
    </source>
</reference>
<gene>
    <name evidence="2 4" type="ORF">C07G1.6</name>
    <name evidence="2" type="ORF">CELE_C07G1.6</name>
</gene>
<dbReference type="AlphaFoldDB" id="Q17798"/>
<dbReference type="RefSeq" id="NP_501377.2">
    <property type="nucleotide sequence ID" value="NM_068976.4"/>
</dbReference>
<dbReference type="IntAct" id="Q17798">
    <property type="interactions" value="1"/>
</dbReference>
<dbReference type="KEGG" id="cel:CELE_C07G1.6"/>
<evidence type="ECO:0000313" key="4">
    <source>
        <dbReference type="WormBase" id="C07G1.6"/>
    </source>
</evidence>
<dbReference type="eggNOG" id="ENOG502TI5I">
    <property type="taxonomic scope" value="Eukaryota"/>
</dbReference>
<evidence type="ECO:0000313" key="3">
    <source>
        <dbReference type="Proteomes" id="UP000001940"/>
    </source>
</evidence>
<dbReference type="UCSC" id="C07G1.6">
    <property type="organism name" value="c. elegans"/>
</dbReference>
<proteinExistence type="predicted"/>
<sequence>MIHFDERRYHPSTRWPADEEPMWRKGWSSSSAKPKKGNRKKDSSGVKSSVAVVPKTIRIDVIPQYKSGPYKNIYWMHPNMAITRESKNGEEFVGEVTFYEGVNMNVVVNFFTGLDHYEYAKLRFAHTAHTPPLIRASSTSASASASTSTSSSRPKKHYLEKNMEHLLKKLDILAFKQTIIESRSPTSDSIHHQDFVSNTDTAEYDDDDTKFF</sequence>
<feature type="compositionally biased region" description="Low complexity" evidence="1">
    <location>
        <begin position="136"/>
        <end position="152"/>
    </location>
</feature>